<protein>
    <submittedName>
        <fullName evidence="1">Uncharacterized protein</fullName>
    </submittedName>
</protein>
<dbReference type="EMBL" id="KQ415804">
    <property type="protein sequence ID" value="KOG00427.1"/>
    <property type="molecule type" value="Genomic_DNA"/>
</dbReference>
<sequence>MYVSSAILMSANFIGGMNVLTKTSSSLILEEKIMLLTFQHPFRISELFINDSKRCACITRFSAY</sequence>
<dbReference type="AlphaFoldDB" id="A0A0L8IG09"/>
<proteinExistence type="predicted"/>
<name>A0A0L8IG09_OCTBM</name>
<organism evidence="1">
    <name type="scientific">Octopus bimaculoides</name>
    <name type="common">California two-spotted octopus</name>
    <dbReference type="NCBI Taxonomy" id="37653"/>
    <lineage>
        <taxon>Eukaryota</taxon>
        <taxon>Metazoa</taxon>
        <taxon>Spiralia</taxon>
        <taxon>Lophotrochozoa</taxon>
        <taxon>Mollusca</taxon>
        <taxon>Cephalopoda</taxon>
        <taxon>Coleoidea</taxon>
        <taxon>Octopodiformes</taxon>
        <taxon>Octopoda</taxon>
        <taxon>Incirrata</taxon>
        <taxon>Octopodidae</taxon>
        <taxon>Octopus</taxon>
    </lineage>
</organism>
<gene>
    <name evidence="1" type="ORF">OCBIM_22004424mg</name>
</gene>
<evidence type="ECO:0000313" key="1">
    <source>
        <dbReference type="EMBL" id="KOG00427.1"/>
    </source>
</evidence>
<accession>A0A0L8IG09</accession>
<reference evidence="1" key="1">
    <citation type="submission" date="2015-07" db="EMBL/GenBank/DDBJ databases">
        <title>MeaNS - Measles Nucleotide Surveillance Program.</title>
        <authorList>
            <person name="Tran T."/>
            <person name="Druce J."/>
        </authorList>
    </citation>
    <scope>NUCLEOTIDE SEQUENCE</scope>
    <source>
        <strain evidence="1">UCB-OBI-ISO-001</strain>
        <tissue evidence="1">Gonad</tissue>
    </source>
</reference>